<dbReference type="EMBL" id="FNVO01000002">
    <property type="protein sequence ID" value="SEF87904.1"/>
    <property type="molecule type" value="Genomic_DNA"/>
</dbReference>
<feature type="region of interest" description="Disordered" evidence="1">
    <location>
        <begin position="1"/>
        <end position="88"/>
    </location>
</feature>
<evidence type="ECO:0000313" key="3">
    <source>
        <dbReference type="Proteomes" id="UP000236723"/>
    </source>
</evidence>
<feature type="compositionally biased region" description="Basic and acidic residues" evidence="1">
    <location>
        <begin position="67"/>
        <end position="80"/>
    </location>
</feature>
<evidence type="ECO:0000256" key="1">
    <source>
        <dbReference type="SAM" id="MobiDB-lite"/>
    </source>
</evidence>
<accession>A0A1H5VKW9</accession>
<evidence type="ECO:0000313" key="2">
    <source>
        <dbReference type="EMBL" id="SEF87904.1"/>
    </source>
</evidence>
<feature type="compositionally biased region" description="Pro residues" evidence="1">
    <location>
        <begin position="1"/>
        <end position="12"/>
    </location>
</feature>
<dbReference type="RefSeq" id="WP_103936620.1">
    <property type="nucleotide sequence ID" value="NZ_FNVO01000002.1"/>
</dbReference>
<dbReference type="OrthoDB" id="3483915at2"/>
<gene>
    <name evidence="2" type="ORF">SAMN04489712_102360</name>
</gene>
<sequence length="88" mass="8986">MPENPPPAPVPGHTPGGLPLRVPQANLVPQLRTGKPGAEAGDTAAGGRSPEEVRKIIGAYRSGTLRGRSDAARALGEHGPDAGQEPPR</sequence>
<protein>
    <submittedName>
        <fullName evidence="2">Uncharacterized protein</fullName>
    </submittedName>
</protein>
<dbReference type="AlphaFoldDB" id="A0A1H5VKW9"/>
<organism evidence="2 3">
    <name type="scientific">Thermomonospora echinospora</name>
    <dbReference type="NCBI Taxonomy" id="1992"/>
    <lineage>
        <taxon>Bacteria</taxon>
        <taxon>Bacillati</taxon>
        <taxon>Actinomycetota</taxon>
        <taxon>Actinomycetes</taxon>
        <taxon>Streptosporangiales</taxon>
        <taxon>Thermomonosporaceae</taxon>
        <taxon>Thermomonospora</taxon>
    </lineage>
</organism>
<reference evidence="3" key="1">
    <citation type="submission" date="2016-10" db="EMBL/GenBank/DDBJ databases">
        <authorList>
            <person name="Varghese N."/>
            <person name="Submissions S."/>
        </authorList>
    </citation>
    <scope>NUCLEOTIDE SEQUENCE [LARGE SCALE GENOMIC DNA]</scope>
    <source>
        <strain evidence="3">DSM 43163</strain>
    </source>
</reference>
<dbReference type="Proteomes" id="UP000236723">
    <property type="component" value="Unassembled WGS sequence"/>
</dbReference>
<name>A0A1H5VKW9_9ACTN</name>
<proteinExistence type="predicted"/>
<keyword evidence="3" id="KW-1185">Reference proteome</keyword>